<accession>A0A0L7CYT2</accession>
<evidence type="ECO:0000256" key="1">
    <source>
        <dbReference type="SAM" id="MobiDB-lite"/>
    </source>
</evidence>
<keyword evidence="2" id="KW-1133">Transmembrane helix</keyword>
<dbReference type="EMBL" id="AVQC01000013">
    <property type="protein sequence ID" value="KOA64751.1"/>
    <property type="molecule type" value="Genomic_DNA"/>
</dbReference>
<reference evidence="3 4" key="1">
    <citation type="journal article" date="2015" name="Int J Genomics">
        <title>Comparative Genomics Revealed Genetic Diversity and Species/Strain-Level Differences in Carbohydrate Metabolism of Three Probiotic Bifidobacterial Species.</title>
        <authorList>
            <person name="Odamaki T."/>
            <person name="Horigome A."/>
            <person name="Sugahara H."/>
            <person name="Hashikura N."/>
            <person name="Minami J."/>
            <person name="Xiao J.Z."/>
            <person name="Abe F."/>
        </authorList>
    </citation>
    <scope>NUCLEOTIDE SEQUENCE [LARGE SCALE GENOMIC DNA]</scope>
    <source>
        <strain evidence="3 4">MCC 1114</strain>
    </source>
</reference>
<sequence>MLEKARLLCDAQDNRHASSIGIVDIAVLALSGFAVLASVISTYKDMNISQEIMPANLILLIGLIVLFAILMGEVIYLSRRDNRRDRLREALAILIAEDERTAKEKEQASDEELRQLIHNLLAISVQAASAVSDNSAAGGTADADAGNDDGDGDA</sequence>
<organism evidence="3 4">
    <name type="scientific">Bifidobacterium breve MCC 1114</name>
    <dbReference type="NCBI Taxonomy" id="1365964"/>
    <lineage>
        <taxon>Bacteria</taxon>
        <taxon>Bacillati</taxon>
        <taxon>Actinomycetota</taxon>
        <taxon>Actinomycetes</taxon>
        <taxon>Bifidobacteriales</taxon>
        <taxon>Bifidobacteriaceae</taxon>
        <taxon>Bifidobacterium</taxon>
    </lineage>
</organism>
<gene>
    <name evidence="3" type="ORF">BBM1114_07330</name>
</gene>
<dbReference type="PATRIC" id="fig|1365964.3.peg.1485"/>
<comment type="caution">
    <text evidence="3">The sequence shown here is derived from an EMBL/GenBank/DDBJ whole genome shotgun (WGS) entry which is preliminary data.</text>
</comment>
<keyword evidence="2" id="KW-0472">Membrane</keyword>
<dbReference type="Proteomes" id="UP000036802">
    <property type="component" value="Unassembled WGS sequence"/>
</dbReference>
<name>A0A0L7CYT2_BIFBR</name>
<dbReference type="AlphaFoldDB" id="A0A0L7CYT2"/>
<protein>
    <submittedName>
        <fullName evidence="3">Uncharacterized protein</fullName>
    </submittedName>
</protein>
<feature type="compositionally biased region" description="Acidic residues" evidence="1">
    <location>
        <begin position="145"/>
        <end position="154"/>
    </location>
</feature>
<evidence type="ECO:0000256" key="2">
    <source>
        <dbReference type="SAM" id="Phobius"/>
    </source>
</evidence>
<evidence type="ECO:0000313" key="3">
    <source>
        <dbReference type="EMBL" id="KOA64751.1"/>
    </source>
</evidence>
<proteinExistence type="predicted"/>
<evidence type="ECO:0000313" key="4">
    <source>
        <dbReference type="Proteomes" id="UP000036802"/>
    </source>
</evidence>
<feature type="transmembrane region" description="Helical" evidence="2">
    <location>
        <begin position="55"/>
        <end position="78"/>
    </location>
</feature>
<feature type="region of interest" description="Disordered" evidence="1">
    <location>
        <begin position="131"/>
        <end position="154"/>
    </location>
</feature>
<keyword evidence="2" id="KW-0812">Transmembrane</keyword>
<feature type="transmembrane region" description="Helical" evidence="2">
    <location>
        <begin position="21"/>
        <end position="43"/>
    </location>
</feature>